<feature type="compositionally biased region" description="Basic and acidic residues" evidence="1">
    <location>
        <begin position="26"/>
        <end position="41"/>
    </location>
</feature>
<name>A0ABU5C761_9BACI</name>
<dbReference type="Proteomes" id="UP001281447">
    <property type="component" value="Unassembled WGS sequence"/>
</dbReference>
<keyword evidence="2" id="KW-0732">Signal</keyword>
<keyword evidence="4" id="KW-1185">Reference proteome</keyword>
<proteinExistence type="predicted"/>
<organism evidence="3 4">
    <name type="scientific">Tigheibacillus halophilus</name>
    <dbReference type="NCBI Taxonomy" id="361280"/>
    <lineage>
        <taxon>Bacteria</taxon>
        <taxon>Bacillati</taxon>
        <taxon>Bacillota</taxon>
        <taxon>Bacilli</taxon>
        <taxon>Bacillales</taxon>
        <taxon>Bacillaceae</taxon>
        <taxon>Tigheibacillus</taxon>
    </lineage>
</organism>
<evidence type="ECO:0000256" key="2">
    <source>
        <dbReference type="SAM" id="SignalP"/>
    </source>
</evidence>
<comment type="caution">
    <text evidence="3">The sequence shown here is derived from an EMBL/GenBank/DDBJ whole genome shotgun (WGS) entry which is preliminary data.</text>
</comment>
<evidence type="ECO:0000313" key="4">
    <source>
        <dbReference type="Proteomes" id="UP001281447"/>
    </source>
</evidence>
<feature type="chain" id="PRO_5046315664" description="Sporulation lipoprotein YhcN/YlaJ (Spore_YhcN_YlaJ)" evidence="2">
    <location>
        <begin position="20"/>
        <end position="173"/>
    </location>
</feature>
<feature type="compositionally biased region" description="Polar residues" evidence="1">
    <location>
        <begin position="42"/>
        <end position="51"/>
    </location>
</feature>
<dbReference type="PROSITE" id="PS51257">
    <property type="entry name" value="PROKAR_LIPOPROTEIN"/>
    <property type="match status" value="1"/>
</dbReference>
<reference evidence="3 4" key="1">
    <citation type="submission" date="2023-10" db="EMBL/GenBank/DDBJ databases">
        <title>Virgibacillus halophilus 5B73C genome.</title>
        <authorList>
            <person name="Miliotis G."/>
            <person name="Sengupta P."/>
            <person name="Hameed A."/>
            <person name="Chuvochina M."/>
            <person name="Mcdonagh F."/>
            <person name="Simpson A.C."/>
            <person name="Singh N.K."/>
            <person name="Rekha P.D."/>
            <person name="Raman K."/>
            <person name="Hugenholtz P."/>
            <person name="Venkateswaran K."/>
        </authorList>
    </citation>
    <scope>NUCLEOTIDE SEQUENCE [LARGE SCALE GENOMIC DNA]</scope>
    <source>
        <strain evidence="3 4">5B73C</strain>
    </source>
</reference>
<dbReference type="EMBL" id="JAWDIP010000003">
    <property type="protein sequence ID" value="MDY0395153.1"/>
    <property type="molecule type" value="Genomic_DNA"/>
</dbReference>
<gene>
    <name evidence="3" type="ORF">RWE15_12905</name>
</gene>
<protein>
    <recommendedName>
        <fullName evidence="5">Sporulation lipoprotein YhcN/YlaJ (Spore_YhcN_YlaJ)</fullName>
    </recommendedName>
</protein>
<accession>A0ABU5C761</accession>
<feature type="signal peptide" evidence="2">
    <location>
        <begin position="1"/>
        <end position="19"/>
    </location>
</feature>
<evidence type="ECO:0000313" key="3">
    <source>
        <dbReference type="EMBL" id="MDY0395153.1"/>
    </source>
</evidence>
<evidence type="ECO:0008006" key="5">
    <source>
        <dbReference type="Google" id="ProtNLM"/>
    </source>
</evidence>
<feature type="compositionally biased region" description="Basic and acidic residues" evidence="1">
    <location>
        <begin position="53"/>
        <end position="93"/>
    </location>
</feature>
<feature type="region of interest" description="Disordered" evidence="1">
    <location>
        <begin position="23"/>
        <end position="97"/>
    </location>
</feature>
<sequence length="173" mass="18992">MRSLYMLIVLAAVFLLLSACNTNDSSKSETKGNGPDSEKTAQNDQHSTSENGEADKSEQGKDQHSDKSHGDADKQTSKGKKDAEDKDAERSDMTQKQVLQAIKDQLDTNLDKRLPASLPLEKGKHLSAATKSDADSYRVIFFASDKPIPIDNKALNDKEQATEIARLQVKKMA</sequence>
<evidence type="ECO:0000256" key="1">
    <source>
        <dbReference type="SAM" id="MobiDB-lite"/>
    </source>
</evidence>